<feature type="region of interest" description="Disordered" evidence="1">
    <location>
        <begin position="1"/>
        <end position="132"/>
    </location>
</feature>
<evidence type="ECO:0000313" key="4">
    <source>
        <dbReference type="Proteomes" id="UP000054771"/>
    </source>
</evidence>
<gene>
    <name evidence="3" type="ORF">ASPCAL10695</name>
</gene>
<keyword evidence="2" id="KW-1133">Transmembrane helix</keyword>
<protein>
    <submittedName>
        <fullName evidence="3">Uncharacterized protein</fullName>
    </submittedName>
</protein>
<sequence>MSSSQFQLFPPPAPQGVPKNPFRKGPRRPSIDTQSTVSTPLEDVKGKGAEAKAVVFQIIEPSSIKPPPEANVPPPPPRLFTPEPVVGLSTESPSRSSPLPERRGTPLSEVNQTSSRTGGQNGANLRPHSPPLPSVSPVIPMKSIFPQFNPTAPLNQQQYCNGVSNNFSRPRYRPSLEIQTTVPEIDRVLGPKTVPADVHDFPSDVLDPVEIQYSTSAQLKNLWDITNGQKLAGASGSFNLRMERPDPATFVFGDPNSPFYTMQTYSTNELSLTRANPSLPNSNIPIMMFQLEDRRRREPPNDGLVSQLFSRLAAMLAIDQAADLARQHQLSPPDAAEVEANALKKAAALESCKLSWNAMKRVYELRHPSLNRQYPSQEPETATPPALVGAAGIPLSPKSQHRSGALHVTVSTPSANRGQSQAPTILVTAPLPANTLNGAASAVASPRTSTLPFSGSESESDETLASLDLRTMTLSICTSAINDAIPSLYAIDSVVAAILAVAVSDTATNPVLGDMPLYDPTRPQIQLPTPPQPIYTNTRPARPKLFATLAERDDAEPIHLDIEIPTHTRTQIQTPKEPRKWWISFRSKLTQMQTKRRLKSKGKSSANSSPTSPEEFDLEKYGVKISSTVEKHAKKEELPGLARGLVKLFVWGIKLMFWALTVAFKVMAWGLKKALG</sequence>
<dbReference type="Proteomes" id="UP000054771">
    <property type="component" value="Unassembled WGS sequence"/>
</dbReference>
<dbReference type="OMA" id="RREHPND"/>
<feature type="region of interest" description="Disordered" evidence="1">
    <location>
        <begin position="594"/>
        <end position="615"/>
    </location>
</feature>
<feature type="compositionally biased region" description="Polar residues" evidence="1">
    <location>
        <begin position="603"/>
        <end position="612"/>
    </location>
</feature>
<evidence type="ECO:0000256" key="2">
    <source>
        <dbReference type="SAM" id="Phobius"/>
    </source>
</evidence>
<organism evidence="3 4">
    <name type="scientific">Aspergillus calidoustus</name>
    <dbReference type="NCBI Taxonomy" id="454130"/>
    <lineage>
        <taxon>Eukaryota</taxon>
        <taxon>Fungi</taxon>
        <taxon>Dikarya</taxon>
        <taxon>Ascomycota</taxon>
        <taxon>Pezizomycotina</taxon>
        <taxon>Eurotiomycetes</taxon>
        <taxon>Eurotiomycetidae</taxon>
        <taxon>Eurotiales</taxon>
        <taxon>Aspergillaceae</taxon>
        <taxon>Aspergillus</taxon>
        <taxon>Aspergillus subgen. Nidulantes</taxon>
    </lineage>
</organism>
<feature type="transmembrane region" description="Helical" evidence="2">
    <location>
        <begin position="648"/>
        <end position="671"/>
    </location>
</feature>
<dbReference type="STRING" id="454130.A0A0U5G604"/>
<evidence type="ECO:0000313" key="3">
    <source>
        <dbReference type="EMBL" id="CEL07538.1"/>
    </source>
</evidence>
<accession>A0A0U5G604</accession>
<name>A0A0U5G604_ASPCI</name>
<dbReference type="OrthoDB" id="5383338at2759"/>
<dbReference type="AlphaFoldDB" id="A0A0U5G604"/>
<dbReference type="EMBL" id="CDMC01000009">
    <property type="protein sequence ID" value="CEL07538.1"/>
    <property type="molecule type" value="Genomic_DNA"/>
</dbReference>
<feature type="compositionally biased region" description="Low complexity" evidence="1">
    <location>
        <begin position="80"/>
        <end position="99"/>
    </location>
</feature>
<reference evidence="4" key="1">
    <citation type="journal article" date="2016" name="Genome Announc.">
        <title>Draft genome sequences of fungus Aspergillus calidoustus.</title>
        <authorList>
            <person name="Horn F."/>
            <person name="Linde J."/>
            <person name="Mattern D.J."/>
            <person name="Walther G."/>
            <person name="Guthke R."/>
            <person name="Scherlach K."/>
            <person name="Martin K."/>
            <person name="Brakhage A.A."/>
            <person name="Petzke L."/>
            <person name="Valiante V."/>
        </authorList>
    </citation>
    <scope>NUCLEOTIDE SEQUENCE [LARGE SCALE GENOMIC DNA]</scope>
    <source>
        <strain evidence="4">SF006504</strain>
    </source>
</reference>
<keyword evidence="4" id="KW-1185">Reference proteome</keyword>
<evidence type="ECO:0000256" key="1">
    <source>
        <dbReference type="SAM" id="MobiDB-lite"/>
    </source>
</evidence>
<proteinExistence type="predicted"/>
<keyword evidence="2" id="KW-0472">Membrane</keyword>
<feature type="compositionally biased region" description="Polar residues" evidence="1">
    <location>
        <begin position="108"/>
        <end position="118"/>
    </location>
</feature>
<keyword evidence="2" id="KW-0812">Transmembrane</keyword>
<feature type="compositionally biased region" description="Pro residues" evidence="1">
    <location>
        <begin position="64"/>
        <end position="79"/>
    </location>
</feature>